<dbReference type="Gene3D" id="3.30.360.10">
    <property type="entry name" value="Dihydrodipicolinate Reductase, domain 2"/>
    <property type="match status" value="1"/>
</dbReference>
<gene>
    <name evidence="4" type="ORF">MTX78_07110</name>
</gene>
<protein>
    <submittedName>
        <fullName evidence="4">Gfo/Idh/MocA family oxidoreductase</fullName>
    </submittedName>
</protein>
<evidence type="ECO:0000313" key="5">
    <source>
        <dbReference type="Proteomes" id="UP000831113"/>
    </source>
</evidence>
<dbReference type="InterPro" id="IPR052515">
    <property type="entry name" value="Gfo/Idh/MocA_Oxidoreductase"/>
</dbReference>
<dbReference type="InterPro" id="IPR008354">
    <property type="entry name" value="Glc-Fru_OxRdtase_bac"/>
</dbReference>
<dbReference type="RefSeq" id="WP_243801198.1">
    <property type="nucleotide sequence ID" value="NZ_CP094669.1"/>
</dbReference>
<accession>A0ABY4D5B8</accession>
<organism evidence="4 5">
    <name type="scientific">Hymenobacter tibetensis</name>
    <dbReference type="NCBI Taxonomy" id="497967"/>
    <lineage>
        <taxon>Bacteria</taxon>
        <taxon>Pseudomonadati</taxon>
        <taxon>Bacteroidota</taxon>
        <taxon>Cytophagia</taxon>
        <taxon>Cytophagales</taxon>
        <taxon>Hymenobacteraceae</taxon>
        <taxon>Hymenobacter</taxon>
    </lineage>
</organism>
<evidence type="ECO:0000256" key="1">
    <source>
        <dbReference type="SAM" id="SignalP"/>
    </source>
</evidence>
<evidence type="ECO:0000259" key="3">
    <source>
        <dbReference type="Pfam" id="PF02894"/>
    </source>
</evidence>
<dbReference type="Proteomes" id="UP000831113">
    <property type="component" value="Chromosome"/>
</dbReference>
<dbReference type="PROSITE" id="PS51318">
    <property type="entry name" value="TAT"/>
    <property type="match status" value="1"/>
</dbReference>
<evidence type="ECO:0000259" key="2">
    <source>
        <dbReference type="Pfam" id="PF01408"/>
    </source>
</evidence>
<dbReference type="InterPro" id="IPR004104">
    <property type="entry name" value="Gfo/Idh/MocA-like_OxRdtase_C"/>
</dbReference>
<proteinExistence type="predicted"/>
<dbReference type="Pfam" id="PF02894">
    <property type="entry name" value="GFO_IDH_MocA_C"/>
    <property type="match status" value="1"/>
</dbReference>
<sequence>MPVTPNHLASRRQFVRQASLTAAVAAMAGPAAALPLAAASATTKDETQRKLGFAIVGLGKFATQQMMPAFKDCKHAKITALVSGSPDKAKQLAAEYGVDPKSVYSYDNFDSIKDNPAVDVVYIVLPPSLHMEYTVRAAKAGKHVLSEKPMATSVADCQKMIDACNKAGKKLMVAYRAQFEPFNLDAIARIKKGELGKLRQITADHGRIVKPTEEKAEAWRVVKKTAGGGSLMDIGIYSLNAARYLTGEEPVEVTAQEYTDKSDPRFKEVEDVIHFTLRFPSGVLASCTSAYSIQEVKRYRVFGDKAYLDLDPATDYYKHNMTIGTKEGEMKASLKEGNQFAAELDHMAECVLENKTPKTPGEEGLKDVRIIMAIYEAARTGKKVKV</sequence>
<keyword evidence="5" id="KW-1185">Reference proteome</keyword>
<name>A0ABY4D5B8_9BACT</name>
<feature type="domain" description="Gfo/Idh/MocA-like oxidoreductase N-terminal" evidence="2">
    <location>
        <begin position="52"/>
        <end position="175"/>
    </location>
</feature>
<dbReference type="InterPro" id="IPR000683">
    <property type="entry name" value="Gfo/Idh/MocA-like_OxRdtase_N"/>
</dbReference>
<feature type="domain" description="Gfo/Idh/MocA-like oxidoreductase C-terminal" evidence="3">
    <location>
        <begin position="189"/>
        <end position="386"/>
    </location>
</feature>
<reference evidence="4 5" key="1">
    <citation type="submission" date="2022-03" db="EMBL/GenBank/DDBJ databases">
        <title>Hymenobactersp. isolated from the air.</title>
        <authorList>
            <person name="Won M."/>
            <person name="Kwon S.-W."/>
        </authorList>
    </citation>
    <scope>NUCLEOTIDE SEQUENCE [LARGE SCALE GENOMIC DNA]</scope>
    <source>
        <strain evidence="4 5">KACC 21982</strain>
    </source>
</reference>
<feature type="signal peptide" evidence="1">
    <location>
        <begin position="1"/>
        <end position="33"/>
    </location>
</feature>
<dbReference type="PRINTS" id="PR01775">
    <property type="entry name" value="GLFROXRDTASE"/>
</dbReference>
<dbReference type="SUPFAM" id="SSF51735">
    <property type="entry name" value="NAD(P)-binding Rossmann-fold domains"/>
    <property type="match status" value="1"/>
</dbReference>
<dbReference type="PANTHER" id="PTHR43249">
    <property type="entry name" value="UDP-N-ACETYL-2-AMINO-2-DEOXY-D-GLUCURONATE OXIDASE"/>
    <property type="match status" value="1"/>
</dbReference>
<dbReference type="EMBL" id="CP094669">
    <property type="protein sequence ID" value="UOG76361.1"/>
    <property type="molecule type" value="Genomic_DNA"/>
</dbReference>
<dbReference type="SUPFAM" id="SSF55347">
    <property type="entry name" value="Glyceraldehyde-3-phosphate dehydrogenase-like, C-terminal domain"/>
    <property type="match status" value="1"/>
</dbReference>
<dbReference type="InterPro" id="IPR006311">
    <property type="entry name" value="TAT_signal"/>
</dbReference>
<dbReference type="Pfam" id="PF01408">
    <property type="entry name" value="GFO_IDH_MocA"/>
    <property type="match status" value="1"/>
</dbReference>
<dbReference type="PANTHER" id="PTHR43249:SF1">
    <property type="entry name" value="D-GLUCOSIDE 3-DEHYDROGENASE"/>
    <property type="match status" value="1"/>
</dbReference>
<feature type="chain" id="PRO_5046564661" evidence="1">
    <location>
        <begin position="34"/>
        <end position="386"/>
    </location>
</feature>
<keyword evidence="1" id="KW-0732">Signal</keyword>
<dbReference type="InterPro" id="IPR036291">
    <property type="entry name" value="NAD(P)-bd_dom_sf"/>
</dbReference>
<evidence type="ECO:0000313" key="4">
    <source>
        <dbReference type="EMBL" id="UOG76361.1"/>
    </source>
</evidence>
<dbReference type="Gene3D" id="3.40.50.720">
    <property type="entry name" value="NAD(P)-binding Rossmann-like Domain"/>
    <property type="match status" value="1"/>
</dbReference>